<keyword evidence="5 7" id="KW-1133">Transmembrane helix</keyword>
<evidence type="ECO:0000313" key="8">
    <source>
        <dbReference type="EMBL" id="KAB1656322.1"/>
    </source>
</evidence>
<keyword evidence="4 7" id="KW-0812">Transmembrane</keyword>
<keyword evidence="2" id="KW-0813">Transport</keyword>
<accession>A0A7J5BT06</accession>
<dbReference type="GO" id="GO:0016020">
    <property type="term" value="C:membrane"/>
    <property type="evidence" value="ECO:0007669"/>
    <property type="project" value="UniProtKB-SubCell"/>
</dbReference>
<feature type="transmembrane region" description="Helical" evidence="7">
    <location>
        <begin position="167"/>
        <end position="188"/>
    </location>
</feature>
<keyword evidence="3" id="KW-1003">Cell membrane</keyword>
<evidence type="ECO:0000256" key="7">
    <source>
        <dbReference type="SAM" id="Phobius"/>
    </source>
</evidence>
<feature type="transmembrane region" description="Helical" evidence="7">
    <location>
        <begin position="294"/>
        <end position="313"/>
    </location>
</feature>
<evidence type="ECO:0000256" key="2">
    <source>
        <dbReference type="ARBA" id="ARBA00022448"/>
    </source>
</evidence>
<feature type="transmembrane region" description="Helical" evidence="7">
    <location>
        <begin position="34"/>
        <end position="53"/>
    </location>
</feature>
<dbReference type="PANTHER" id="PTHR36838:SF1">
    <property type="entry name" value="SLR1864 PROTEIN"/>
    <property type="match status" value="1"/>
</dbReference>
<feature type="transmembrane region" description="Helical" evidence="7">
    <location>
        <begin position="65"/>
        <end position="85"/>
    </location>
</feature>
<dbReference type="InterPro" id="IPR004776">
    <property type="entry name" value="Mem_transp_PIN-like"/>
</dbReference>
<reference evidence="8 9" key="1">
    <citation type="submission" date="2019-09" db="EMBL/GenBank/DDBJ databases">
        <title>Phylogeny of genus Pseudoclavibacter and closely related genus.</title>
        <authorList>
            <person name="Li Y."/>
        </authorList>
    </citation>
    <scope>NUCLEOTIDE SEQUENCE [LARGE SCALE GENOMIC DNA]</scope>
    <source>
        <strain evidence="8 9">DSM 23821</strain>
    </source>
</reference>
<keyword evidence="9" id="KW-1185">Reference proteome</keyword>
<dbReference type="Proteomes" id="UP000467240">
    <property type="component" value="Unassembled WGS sequence"/>
</dbReference>
<evidence type="ECO:0000256" key="5">
    <source>
        <dbReference type="ARBA" id="ARBA00022989"/>
    </source>
</evidence>
<comment type="subcellular location">
    <subcellularLocation>
        <location evidence="1">Membrane</location>
        <topology evidence="1">Multi-pass membrane protein</topology>
    </subcellularLocation>
</comment>
<feature type="transmembrane region" description="Helical" evidence="7">
    <location>
        <begin position="6"/>
        <end position="22"/>
    </location>
</feature>
<evidence type="ECO:0000256" key="3">
    <source>
        <dbReference type="ARBA" id="ARBA00022475"/>
    </source>
</evidence>
<name>A0A7J5BT06_9MICO</name>
<sequence>MIGVLQGFTVIGVIIGVGVVLGRTRWLGENGRSVLTKLAFWVATPALMFQLLAEADLVSLFSAQFTVTAVAMLVMAGLYGTIAAIRRWGLGPGTVGAMVSSYVNSGNLGIPIAVYVLGDATLVAPVMLVQQLIMNPILMALLDIATSDRSARASRWWHYALRPFRNPIVIGSLSGLACGVLGIVVPGFAVPSFVMAPIELIGAMSVPAVLLAFGMSLRDSSVPFSGPERGQVLLSTILKSFVHPVVAWLLAVHVFGITGHTLLAVVVTAALPAAQNIFTYASEYGTGEKLARESILLTTVLSVPVVFAVTFLVHP</sequence>
<dbReference type="Pfam" id="PF03547">
    <property type="entry name" value="Mem_trans"/>
    <property type="match status" value="1"/>
</dbReference>
<evidence type="ECO:0000256" key="1">
    <source>
        <dbReference type="ARBA" id="ARBA00004141"/>
    </source>
</evidence>
<feature type="transmembrane region" description="Helical" evidence="7">
    <location>
        <begin position="97"/>
        <end position="117"/>
    </location>
</feature>
<dbReference type="EMBL" id="WBJZ01000012">
    <property type="protein sequence ID" value="KAB1656322.1"/>
    <property type="molecule type" value="Genomic_DNA"/>
</dbReference>
<dbReference type="RefSeq" id="WP_158040848.1">
    <property type="nucleotide sequence ID" value="NZ_JACCFV010000001.1"/>
</dbReference>
<feature type="transmembrane region" description="Helical" evidence="7">
    <location>
        <begin position="236"/>
        <end position="256"/>
    </location>
</feature>
<protein>
    <submittedName>
        <fullName evidence="8">AEC family transporter</fullName>
    </submittedName>
</protein>
<comment type="caution">
    <text evidence="8">The sequence shown here is derived from an EMBL/GenBank/DDBJ whole genome shotgun (WGS) entry which is preliminary data.</text>
</comment>
<evidence type="ECO:0000256" key="6">
    <source>
        <dbReference type="ARBA" id="ARBA00023136"/>
    </source>
</evidence>
<keyword evidence="6 7" id="KW-0472">Membrane</keyword>
<evidence type="ECO:0000313" key="9">
    <source>
        <dbReference type="Proteomes" id="UP000467240"/>
    </source>
</evidence>
<organism evidence="8 9">
    <name type="scientific">Pseudoclavibacter chungangensis</name>
    <dbReference type="NCBI Taxonomy" id="587635"/>
    <lineage>
        <taxon>Bacteria</taxon>
        <taxon>Bacillati</taxon>
        <taxon>Actinomycetota</taxon>
        <taxon>Actinomycetes</taxon>
        <taxon>Micrococcales</taxon>
        <taxon>Microbacteriaceae</taxon>
        <taxon>Pseudoclavibacter</taxon>
    </lineage>
</organism>
<gene>
    <name evidence="8" type="ORF">F8O01_10660</name>
</gene>
<dbReference type="OrthoDB" id="5405318at2"/>
<dbReference type="PANTHER" id="PTHR36838">
    <property type="entry name" value="AUXIN EFFLUX CARRIER FAMILY PROTEIN"/>
    <property type="match status" value="1"/>
</dbReference>
<feature type="transmembrane region" description="Helical" evidence="7">
    <location>
        <begin position="194"/>
        <end position="215"/>
    </location>
</feature>
<dbReference type="AlphaFoldDB" id="A0A7J5BT06"/>
<proteinExistence type="predicted"/>
<dbReference type="GO" id="GO:0055085">
    <property type="term" value="P:transmembrane transport"/>
    <property type="evidence" value="ECO:0007669"/>
    <property type="project" value="InterPro"/>
</dbReference>
<evidence type="ECO:0000256" key="4">
    <source>
        <dbReference type="ARBA" id="ARBA00022692"/>
    </source>
</evidence>